<dbReference type="Proteomes" id="UP001186452">
    <property type="component" value="Unassembled WGS sequence"/>
</dbReference>
<feature type="chain" id="PRO_5047415705" evidence="1">
    <location>
        <begin position="38"/>
        <end position="150"/>
    </location>
</feature>
<feature type="domain" description="Glycine-zipper-containing OmpA-like membrane" evidence="2">
    <location>
        <begin position="79"/>
        <end position="116"/>
    </location>
</feature>
<dbReference type="InterPro" id="IPR025693">
    <property type="entry name" value="Gly-zipper_OmpA-like_dom"/>
</dbReference>
<gene>
    <name evidence="3" type="ORF">R2X38_06000</name>
</gene>
<accession>A0ABU3ZEU6</accession>
<feature type="signal peptide" evidence="1">
    <location>
        <begin position="1"/>
        <end position="37"/>
    </location>
</feature>
<dbReference type="EMBL" id="JAWJZI010000002">
    <property type="protein sequence ID" value="MDV5168548.1"/>
    <property type="molecule type" value="Genomic_DNA"/>
</dbReference>
<sequence length="150" mass="16042">MKLTLLLKIRFQVACMVNKIMCRVSILALLFSSNCFANIIIDTKNVDQEKYHADMFECQQYSQQVQHQQVESTGQSALGSTVRGAALGAVGGAIAGGHGSDGAKVGAGIGLVSGLTSHHRAKEQSEIAYSAEVEQVIKHCMASRGYTVLN</sequence>
<evidence type="ECO:0000256" key="1">
    <source>
        <dbReference type="SAM" id="SignalP"/>
    </source>
</evidence>
<dbReference type="Pfam" id="PF13436">
    <property type="entry name" value="Gly-zipper_OmpA"/>
    <property type="match status" value="1"/>
</dbReference>
<keyword evidence="1" id="KW-0732">Signal</keyword>
<protein>
    <submittedName>
        <fullName evidence="3">Glycine zipper family protein</fullName>
    </submittedName>
</protein>
<reference evidence="3 4" key="1">
    <citation type="submission" date="2023-10" db="EMBL/GenBank/DDBJ databases">
        <title>Marine bacteria isolated from horseshoe crab.</title>
        <authorList>
            <person name="Cheng T.H."/>
        </authorList>
    </citation>
    <scope>NUCLEOTIDE SEQUENCE [LARGE SCALE GENOMIC DNA]</scope>
    <source>
        <strain evidence="3 4">HSC6</strain>
    </source>
</reference>
<name>A0ABU3ZEU6_9GAMM</name>
<evidence type="ECO:0000313" key="3">
    <source>
        <dbReference type="EMBL" id="MDV5168548.1"/>
    </source>
</evidence>
<dbReference type="RefSeq" id="WP_317521267.1">
    <property type="nucleotide sequence ID" value="NZ_JAWJZI010000002.1"/>
</dbReference>
<evidence type="ECO:0000259" key="2">
    <source>
        <dbReference type="Pfam" id="PF13436"/>
    </source>
</evidence>
<organism evidence="3 4">
    <name type="scientific">Photobacterium rosenbergii</name>
    <dbReference type="NCBI Taxonomy" id="294936"/>
    <lineage>
        <taxon>Bacteria</taxon>
        <taxon>Pseudomonadati</taxon>
        <taxon>Pseudomonadota</taxon>
        <taxon>Gammaproteobacteria</taxon>
        <taxon>Vibrionales</taxon>
        <taxon>Vibrionaceae</taxon>
        <taxon>Photobacterium</taxon>
    </lineage>
</organism>
<keyword evidence="4" id="KW-1185">Reference proteome</keyword>
<evidence type="ECO:0000313" key="4">
    <source>
        <dbReference type="Proteomes" id="UP001186452"/>
    </source>
</evidence>
<proteinExistence type="predicted"/>
<comment type="caution">
    <text evidence="3">The sequence shown here is derived from an EMBL/GenBank/DDBJ whole genome shotgun (WGS) entry which is preliminary data.</text>
</comment>